<gene>
    <name evidence="1" type="ORF">J1N35_033432</name>
</gene>
<accession>A0A9D3UQ56</accession>
<dbReference type="AlphaFoldDB" id="A0A9D3UQ56"/>
<protein>
    <submittedName>
        <fullName evidence="1">Uncharacterized protein</fullName>
    </submittedName>
</protein>
<dbReference type="EMBL" id="JAIQCV010000010">
    <property type="protein sequence ID" value="KAH1055367.1"/>
    <property type="molecule type" value="Genomic_DNA"/>
</dbReference>
<name>A0A9D3UQ56_9ROSI</name>
<organism evidence="1 2">
    <name type="scientific">Gossypium stocksii</name>
    <dbReference type="NCBI Taxonomy" id="47602"/>
    <lineage>
        <taxon>Eukaryota</taxon>
        <taxon>Viridiplantae</taxon>
        <taxon>Streptophyta</taxon>
        <taxon>Embryophyta</taxon>
        <taxon>Tracheophyta</taxon>
        <taxon>Spermatophyta</taxon>
        <taxon>Magnoliopsida</taxon>
        <taxon>eudicotyledons</taxon>
        <taxon>Gunneridae</taxon>
        <taxon>Pentapetalae</taxon>
        <taxon>rosids</taxon>
        <taxon>malvids</taxon>
        <taxon>Malvales</taxon>
        <taxon>Malvaceae</taxon>
        <taxon>Malvoideae</taxon>
        <taxon>Gossypium</taxon>
    </lineage>
</organism>
<keyword evidence="2" id="KW-1185">Reference proteome</keyword>
<dbReference type="Proteomes" id="UP000828251">
    <property type="component" value="Unassembled WGS sequence"/>
</dbReference>
<dbReference type="OrthoDB" id="982210at2759"/>
<reference evidence="1 2" key="1">
    <citation type="journal article" date="2021" name="Plant Biotechnol. J.">
        <title>Multi-omics assisted identification of the key and species-specific regulatory components of drought-tolerant mechanisms in Gossypium stocksii.</title>
        <authorList>
            <person name="Yu D."/>
            <person name="Ke L."/>
            <person name="Zhang D."/>
            <person name="Wu Y."/>
            <person name="Sun Y."/>
            <person name="Mei J."/>
            <person name="Sun J."/>
            <person name="Sun Y."/>
        </authorList>
    </citation>
    <scope>NUCLEOTIDE SEQUENCE [LARGE SCALE GENOMIC DNA]</scope>
    <source>
        <strain evidence="2">cv. E1</strain>
        <tissue evidence="1">Leaf</tissue>
    </source>
</reference>
<proteinExistence type="predicted"/>
<comment type="caution">
    <text evidence="1">The sequence shown here is derived from an EMBL/GenBank/DDBJ whole genome shotgun (WGS) entry which is preliminary data.</text>
</comment>
<sequence length="108" mass="11937">MSALEGQVTNLEEFVGGIKVTSKVVERRTIVLELRQDQLKRHVAEALNANVDTIQGVLNTIVGPEMKNKVELQLGLGRTFKGNSRGSFIQSMSRMKLKLSCTGFCNKT</sequence>
<evidence type="ECO:0000313" key="1">
    <source>
        <dbReference type="EMBL" id="KAH1055367.1"/>
    </source>
</evidence>
<evidence type="ECO:0000313" key="2">
    <source>
        <dbReference type="Proteomes" id="UP000828251"/>
    </source>
</evidence>